<evidence type="ECO:0000313" key="1">
    <source>
        <dbReference type="EMBL" id="DAG04489.1"/>
    </source>
</evidence>
<organism evidence="1">
    <name type="scientific">Siphoviridae sp. ctDXu9</name>
    <dbReference type="NCBI Taxonomy" id="2825387"/>
    <lineage>
        <taxon>Viruses</taxon>
        <taxon>Duplodnaviria</taxon>
        <taxon>Heunggongvirae</taxon>
        <taxon>Uroviricota</taxon>
        <taxon>Caudoviricetes</taxon>
    </lineage>
</organism>
<name>A0A8S5VCI5_9CAUD</name>
<dbReference type="SUPFAM" id="SSF56731">
    <property type="entry name" value="DNA primase core"/>
    <property type="match status" value="1"/>
</dbReference>
<proteinExistence type="predicted"/>
<sequence length="359" mass="42138">MTALEIKEYIQKNGKIPYVLESIGCSNIVYHDNKDYYSCSNAVGGDCNNPAAINIRNNKYLNYRNYTRGVEYDDGKDLISLVQYNKNIDFANAMKYLHKLLGLKNLYKVKEEKKKPDDSWFVFSRFVVKRRKCVVNDFDPMSEDILNDFVPYIHIDLFREGIVKRTIKKFGLGYSYRWKRTIFPIRYWLDGTLMGYNARSSIENCSEFGISKYFITPGMRKEINIYGLWENYKDIQKAGYIVIFEAEKSVLKRDSRMDPTGGAIEGHVLSDEQVRIILGIGVEEVIIAMDNDVPIEEVWNMCEKFYGLRKVSYIRDKWKLLGPKDSPADAPNKIYNFLFKWRIPYDESKHREYLKSLKK</sequence>
<accession>A0A8S5VCI5</accession>
<reference evidence="1" key="1">
    <citation type="journal article" date="2021" name="Proc. Natl. Acad. Sci. U.S.A.">
        <title>A Catalog of Tens of Thousands of Viruses from Human Metagenomes Reveals Hidden Associations with Chronic Diseases.</title>
        <authorList>
            <person name="Tisza M.J."/>
            <person name="Buck C.B."/>
        </authorList>
    </citation>
    <scope>NUCLEOTIDE SEQUENCE</scope>
    <source>
        <strain evidence="1">CtDXu9</strain>
    </source>
</reference>
<dbReference type="EMBL" id="BK016244">
    <property type="protein sequence ID" value="DAG04489.1"/>
    <property type="molecule type" value="Genomic_DNA"/>
</dbReference>
<protein>
    <submittedName>
        <fullName evidence="1">DNA primase</fullName>
    </submittedName>
</protein>